<evidence type="ECO:0000256" key="4">
    <source>
        <dbReference type="ARBA" id="ARBA00022833"/>
    </source>
</evidence>
<evidence type="ECO:0000256" key="3">
    <source>
        <dbReference type="ARBA" id="ARBA00022771"/>
    </source>
</evidence>
<dbReference type="GO" id="GO:0033260">
    <property type="term" value="P:nuclear DNA replication"/>
    <property type="evidence" value="ECO:0007669"/>
    <property type="project" value="TreeGrafter"/>
</dbReference>
<feature type="compositionally biased region" description="Pro residues" evidence="6">
    <location>
        <begin position="79"/>
        <end position="91"/>
    </location>
</feature>
<dbReference type="Proteomes" id="UP001465755">
    <property type="component" value="Unassembled WGS sequence"/>
</dbReference>
<dbReference type="AlphaFoldDB" id="A0AAW1NV09"/>
<evidence type="ECO:0000256" key="6">
    <source>
        <dbReference type="SAM" id="MobiDB-lite"/>
    </source>
</evidence>
<evidence type="ECO:0000313" key="8">
    <source>
        <dbReference type="Proteomes" id="UP001465755"/>
    </source>
</evidence>
<keyword evidence="8" id="KW-1185">Reference proteome</keyword>
<evidence type="ECO:0000313" key="7">
    <source>
        <dbReference type="EMBL" id="KAK9799853.1"/>
    </source>
</evidence>
<feature type="compositionally biased region" description="Low complexity" evidence="6">
    <location>
        <begin position="62"/>
        <end position="78"/>
    </location>
</feature>
<keyword evidence="4" id="KW-0862">Zinc</keyword>
<sequence length="260" mass="27358">MSDPQALFRAARAQRDFKTKKLTKEQLRQLKDDRSRVAQELAQQAKAATAAQTARRDVLPVPSRAQQPAPQARSQPGSMGPPPPKAPPARPVPSEAAPAEHASAASPSALPSNFFDDGAASPSNAPVEAAQIQAASSASVPQGFFEAYADQPEEPEAAAEPSSSNGHLSEHQQRVSLASPAAQPAQASALPKGFFENTEADAKARGEAPVKKKTQAEEYEDFMSSISADVKDMEAREQTEAADAAADRADPHHLVTPLGA</sequence>
<dbReference type="GO" id="GO:0044773">
    <property type="term" value="P:mitotic DNA damage checkpoint signaling"/>
    <property type="evidence" value="ECO:0007669"/>
    <property type="project" value="TreeGrafter"/>
</dbReference>
<keyword evidence="5" id="KW-0539">Nucleus</keyword>
<dbReference type="PANTHER" id="PTHR13278:SF0">
    <property type="entry name" value="ZINC FINGER PROTEIN 830"/>
    <property type="match status" value="1"/>
</dbReference>
<organism evidence="7 8">
    <name type="scientific">Symbiochloris irregularis</name>
    <dbReference type="NCBI Taxonomy" id="706552"/>
    <lineage>
        <taxon>Eukaryota</taxon>
        <taxon>Viridiplantae</taxon>
        <taxon>Chlorophyta</taxon>
        <taxon>core chlorophytes</taxon>
        <taxon>Trebouxiophyceae</taxon>
        <taxon>Trebouxiales</taxon>
        <taxon>Trebouxiaceae</taxon>
        <taxon>Symbiochloris</taxon>
    </lineage>
</organism>
<feature type="compositionally biased region" description="Basic and acidic residues" evidence="6">
    <location>
        <begin position="200"/>
        <end position="216"/>
    </location>
</feature>
<dbReference type="InterPro" id="IPR040050">
    <property type="entry name" value="ZNF830-like"/>
</dbReference>
<evidence type="ECO:0000256" key="1">
    <source>
        <dbReference type="ARBA" id="ARBA00004123"/>
    </source>
</evidence>
<keyword evidence="3" id="KW-0863">Zinc-finger</keyword>
<feature type="compositionally biased region" description="Low complexity" evidence="6">
    <location>
        <begin position="41"/>
        <end position="53"/>
    </location>
</feature>
<protein>
    <submittedName>
        <fullName evidence="7">Uncharacterized protein</fullName>
    </submittedName>
</protein>
<feature type="region of interest" description="Disordered" evidence="6">
    <location>
        <begin position="41"/>
        <end position="260"/>
    </location>
</feature>
<feature type="compositionally biased region" description="Low complexity" evidence="6">
    <location>
        <begin position="92"/>
        <end position="112"/>
    </location>
</feature>
<keyword evidence="2" id="KW-0479">Metal-binding</keyword>
<dbReference type="GO" id="GO:0008270">
    <property type="term" value="F:zinc ion binding"/>
    <property type="evidence" value="ECO:0007669"/>
    <property type="project" value="UniProtKB-KW"/>
</dbReference>
<gene>
    <name evidence="7" type="ORF">WJX73_010602</name>
</gene>
<feature type="compositionally biased region" description="Basic and acidic residues" evidence="6">
    <location>
        <begin position="229"/>
        <end position="253"/>
    </location>
</feature>
<comment type="caution">
    <text evidence="7">The sequence shown here is derived from an EMBL/GenBank/DDBJ whole genome shotgun (WGS) entry which is preliminary data.</text>
</comment>
<evidence type="ECO:0000256" key="2">
    <source>
        <dbReference type="ARBA" id="ARBA00022723"/>
    </source>
</evidence>
<dbReference type="GO" id="GO:0005681">
    <property type="term" value="C:spliceosomal complex"/>
    <property type="evidence" value="ECO:0007669"/>
    <property type="project" value="InterPro"/>
</dbReference>
<dbReference type="EMBL" id="JALJOQ010000086">
    <property type="protein sequence ID" value="KAK9799853.1"/>
    <property type="molecule type" value="Genomic_DNA"/>
</dbReference>
<reference evidence="7 8" key="1">
    <citation type="journal article" date="2024" name="Nat. Commun.">
        <title>Phylogenomics reveals the evolutionary origins of lichenization in chlorophyte algae.</title>
        <authorList>
            <person name="Puginier C."/>
            <person name="Libourel C."/>
            <person name="Otte J."/>
            <person name="Skaloud P."/>
            <person name="Haon M."/>
            <person name="Grisel S."/>
            <person name="Petersen M."/>
            <person name="Berrin J.G."/>
            <person name="Delaux P.M."/>
            <person name="Dal Grande F."/>
            <person name="Keller J."/>
        </authorList>
    </citation>
    <scope>NUCLEOTIDE SEQUENCE [LARGE SCALE GENOMIC DNA]</scope>
    <source>
        <strain evidence="7 8">SAG 2036</strain>
    </source>
</reference>
<dbReference type="GO" id="GO:0003676">
    <property type="term" value="F:nucleic acid binding"/>
    <property type="evidence" value="ECO:0007669"/>
    <property type="project" value="InterPro"/>
</dbReference>
<feature type="compositionally biased region" description="Low complexity" evidence="6">
    <location>
        <begin position="176"/>
        <end position="191"/>
    </location>
</feature>
<dbReference type="GO" id="GO:0033314">
    <property type="term" value="P:mitotic DNA replication checkpoint signaling"/>
    <property type="evidence" value="ECO:0007669"/>
    <property type="project" value="TreeGrafter"/>
</dbReference>
<dbReference type="PANTHER" id="PTHR13278">
    <property type="entry name" value="ZINC FINGER PROTEIN 830"/>
    <property type="match status" value="1"/>
</dbReference>
<proteinExistence type="predicted"/>
<feature type="compositionally biased region" description="Low complexity" evidence="6">
    <location>
        <begin position="129"/>
        <end position="139"/>
    </location>
</feature>
<accession>A0AAW1NV09</accession>
<comment type="subcellular location">
    <subcellularLocation>
        <location evidence="1">Nucleus</location>
    </subcellularLocation>
</comment>
<evidence type="ECO:0000256" key="5">
    <source>
        <dbReference type="ARBA" id="ARBA00023242"/>
    </source>
</evidence>
<name>A0AAW1NV09_9CHLO</name>